<dbReference type="EMBL" id="LVWD01000013">
    <property type="protein sequence ID" value="OAD41584.1"/>
    <property type="molecule type" value="Genomic_DNA"/>
</dbReference>
<dbReference type="Proteomes" id="UP000185657">
    <property type="component" value="Unassembled WGS sequence"/>
</dbReference>
<dbReference type="EMBL" id="CP017476">
    <property type="protein sequence ID" value="AOW13303.1"/>
    <property type="molecule type" value="Genomic_DNA"/>
</dbReference>
<protein>
    <recommendedName>
        <fullName evidence="5">Peptidase</fullName>
    </recommendedName>
</protein>
<dbReference type="OrthoDB" id="532520at2"/>
<evidence type="ECO:0000313" key="2">
    <source>
        <dbReference type="EMBL" id="OAD41584.1"/>
    </source>
</evidence>
<dbReference type="KEGG" id="hyl:LPB072_11005"/>
<organism evidence="1 4">
    <name type="scientific">Hydrogenophaga crassostreae</name>
    <dbReference type="NCBI Taxonomy" id="1763535"/>
    <lineage>
        <taxon>Bacteria</taxon>
        <taxon>Pseudomonadati</taxon>
        <taxon>Pseudomonadota</taxon>
        <taxon>Betaproteobacteria</taxon>
        <taxon>Burkholderiales</taxon>
        <taxon>Comamonadaceae</taxon>
        <taxon>Hydrogenophaga</taxon>
    </lineage>
</organism>
<dbReference type="RefSeq" id="WP_066089470.1">
    <property type="nucleotide sequence ID" value="NZ_CP017476.1"/>
</dbReference>
<evidence type="ECO:0008006" key="5">
    <source>
        <dbReference type="Google" id="ProtNLM"/>
    </source>
</evidence>
<dbReference type="Proteomes" id="UP000185680">
    <property type="component" value="Chromosome"/>
</dbReference>
<accession>A0A162P5N7</accession>
<dbReference type="Pfam" id="PF06037">
    <property type="entry name" value="DUF922"/>
    <property type="match status" value="1"/>
</dbReference>
<name>A0A162P5N7_9BURK</name>
<proteinExistence type="predicted"/>
<reference evidence="2 3" key="1">
    <citation type="submission" date="2016-02" db="EMBL/GenBank/DDBJ databases">
        <title>Draft genome sequence of Hydrogenophaga sp. LPB0072.</title>
        <authorList>
            <person name="Shin S.-K."/>
            <person name="Yi H."/>
        </authorList>
    </citation>
    <scope>NUCLEOTIDE SEQUENCE [LARGE SCALE GENOMIC DNA]</scope>
    <source>
        <strain evidence="2 3">LPB0072</strain>
    </source>
</reference>
<evidence type="ECO:0000313" key="4">
    <source>
        <dbReference type="Proteomes" id="UP000185680"/>
    </source>
</evidence>
<sequence>MQPTRIVCSVSQALIGVWLAFAATLAQAEISEALSYRYYAGANEPGVPLFESLVRATPVRIAGRPFLGHTAWHITWDLRWRRGNDGRCTLERIRTHLKATITLPQKAPDDSRAAAAFPRFVNALREHEMGHVDIARETARAIDDRIWQLPTMPNCGALEMAANNLGQRLLHEARQQGLDFDRRTGHGRSTGVVLTE</sequence>
<evidence type="ECO:0000313" key="3">
    <source>
        <dbReference type="Proteomes" id="UP000185657"/>
    </source>
</evidence>
<gene>
    <name evidence="1" type="ORF">LPB072_11005</name>
    <name evidence="2" type="ORF">LPB72_09620</name>
</gene>
<dbReference type="AlphaFoldDB" id="A0A162P5N7"/>
<evidence type="ECO:0000313" key="1">
    <source>
        <dbReference type="EMBL" id="AOW13303.1"/>
    </source>
</evidence>
<dbReference type="InterPro" id="IPR010321">
    <property type="entry name" value="DUF922"/>
</dbReference>
<keyword evidence="3" id="KW-1185">Reference proteome</keyword>
<reference evidence="1 4" key="2">
    <citation type="submission" date="2016-10" db="EMBL/GenBank/DDBJ databases">
        <title>Hydorgenophaga sp. LPB0072 isolated from gastropod.</title>
        <authorList>
            <person name="Kim E."/>
            <person name="Yi H."/>
        </authorList>
    </citation>
    <scope>NUCLEOTIDE SEQUENCE [LARGE SCALE GENOMIC DNA]</scope>
    <source>
        <strain evidence="1 4">LPB0072</strain>
    </source>
</reference>